<dbReference type="PANTHER" id="PTHR39185">
    <property type="entry name" value="SWARMING MOTILITY PROTEIN SWRD"/>
    <property type="match status" value="1"/>
</dbReference>
<dbReference type="EMBL" id="BMAQ01000006">
    <property type="protein sequence ID" value="GFR37723.1"/>
    <property type="molecule type" value="Genomic_DNA"/>
</dbReference>
<evidence type="ECO:0000313" key="1">
    <source>
        <dbReference type="EMBL" id="GFR37723.1"/>
    </source>
</evidence>
<sequence>MITVTRLNGSRVTVNALLIETIEEIPDTVICLTTGNKIIVQEDVPAVIEKIQAYLSKIGFIQATVKSHDSEG</sequence>
<dbReference type="RefSeq" id="WP_200965998.1">
    <property type="nucleotide sequence ID" value="NZ_BMAQ01000006.1"/>
</dbReference>
<dbReference type="InterPro" id="IPR009384">
    <property type="entry name" value="SwrD-like"/>
</dbReference>
<comment type="caution">
    <text evidence="1">The sequence shown here is derived from an EMBL/GenBank/DDBJ whole genome shotgun (WGS) entry which is preliminary data.</text>
</comment>
<dbReference type="Pfam" id="PF06289">
    <property type="entry name" value="FlbD"/>
    <property type="match status" value="1"/>
</dbReference>
<evidence type="ECO:0008006" key="3">
    <source>
        <dbReference type="Google" id="ProtNLM"/>
    </source>
</evidence>
<accession>A0A916QE31</accession>
<dbReference type="AlphaFoldDB" id="A0A916QE31"/>
<protein>
    <recommendedName>
        <fullName evidence="3">Flagellar protein FlbD</fullName>
    </recommendedName>
</protein>
<gene>
    <name evidence="1" type="ORF">PRECH8_10190</name>
</gene>
<evidence type="ECO:0000313" key="2">
    <source>
        <dbReference type="Proteomes" id="UP000654993"/>
    </source>
</evidence>
<reference evidence="1" key="1">
    <citation type="submission" date="2020-08" db="EMBL/GenBank/DDBJ databases">
        <authorList>
            <person name="Uke A."/>
            <person name="Chhe C."/>
            <person name="Baramee S."/>
            <person name="Kosugi A."/>
        </authorList>
    </citation>
    <scope>NUCLEOTIDE SEQUENCE</scope>
    <source>
        <strain evidence="1">DA-C8</strain>
    </source>
</reference>
<name>A0A916QE31_9BACL</name>
<reference evidence="1" key="2">
    <citation type="journal article" date="2021" name="Data Brief">
        <title>Draft genome sequence data of the facultative, thermophilic, xylanolytic bacterium Paenibacillus sp. strain DA-C8.</title>
        <authorList>
            <person name="Chhe C."/>
            <person name="Uke A."/>
            <person name="Baramee S."/>
            <person name="Ungkulpasvich U."/>
            <person name="Tachaapaikoon C."/>
            <person name="Pason P."/>
            <person name="Waeonukul R."/>
            <person name="Ratanakhanokchai K."/>
            <person name="Kosugi A."/>
        </authorList>
    </citation>
    <scope>NUCLEOTIDE SEQUENCE</scope>
    <source>
        <strain evidence="1">DA-C8</strain>
    </source>
</reference>
<organism evidence="1 2">
    <name type="scientific">Insulibacter thermoxylanivorax</name>
    <dbReference type="NCBI Taxonomy" id="2749268"/>
    <lineage>
        <taxon>Bacteria</taxon>
        <taxon>Bacillati</taxon>
        <taxon>Bacillota</taxon>
        <taxon>Bacilli</taxon>
        <taxon>Bacillales</taxon>
        <taxon>Paenibacillaceae</taxon>
        <taxon>Insulibacter</taxon>
    </lineage>
</organism>
<keyword evidence="2" id="KW-1185">Reference proteome</keyword>
<dbReference type="Proteomes" id="UP000654993">
    <property type="component" value="Unassembled WGS sequence"/>
</dbReference>
<dbReference type="PANTHER" id="PTHR39185:SF1">
    <property type="entry name" value="SWARMING MOTILITY PROTEIN SWRD"/>
    <property type="match status" value="1"/>
</dbReference>
<proteinExistence type="predicted"/>